<dbReference type="InterPro" id="IPR026377">
    <property type="entry name" value="Cell_surface_SprA"/>
</dbReference>
<dbReference type="KEGG" id="fte:Fluta_1836"/>
<feature type="region of interest" description="Disordered" evidence="1">
    <location>
        <begin position="1135"/>
        <end position="1165"/>
    </location>
</feature>
<feature type="compositionally biased region" description="Basic residues" evidence="1">
    <location>
        <begin position="1946"/>
        <end position="1967"/>
    </location>
</feature>
<dbReference type="InterPro" id="IPR025684">
    <property type="entry name" value="SprA_N_dom"/>
</dbReference>
<feature type="compositionally biased region" description="Polar residues" evidence="1">
    <location>
        <begin position="1135"/>
        <end position="1147"/>
    </location>
</feature>
<feature type="compositionally biased region" description="Basic and acidic residues" evidence="1">
    <location>
        <begin position="1918"/>
        <end position="1945"/>
    </location>
</feature>
<reference evidence="4 5" key="1">
    <citation type="journal article" date="2011" name="Stand. Genomic Sci.">
        <title>Complete genome sequence of the gliding freshwater bacterium Fluviicola taffensis type strain (RW262).</title>
        <authorList>
            <person name="Woyke T."/>
            <person name="Chertkov O."/>
            <person name="Lapidus A."/>
            <person name="Nolan M."/>
            <person name="Lucas S."/>
            <person name="Del Rio T.G."/>
            <person name="Tice H."/>
            <person name="Cheng J.F."/>
            <person name="Tapia R."/>
            <person name="Han C."/>
            <person name="Goodwin L."/>
            <person name="Pitluck S."/>
            <person name="Liolios K."/>
            <person name="Pagani I."/>
            <person name="Ivanova N."/>
            <person name="Huntemann M."/>
            <person name="Mavromatis K."/>
            <person name="Mikhailova N."/>
            <person name="Pati A."/>
            <person name="Chen A."/>
            <person name="Palaniappan K."/>
            <person name="Land M."/>
            <person name="Hauser L."/>
            <person name="Brambilla E.M."/>
            <person name="Rohde M."/>
            <person name="Mwirichia R."/>
            <person name="Sikorski J."/>
            <person name="Tindall B.J."/>
            <person name="Goker M."/>
            <person name="Bristow J."/>
            <person name="Eisen J.A."/>
            <person name="Markowitz V."/>
            <person name="Hugenholtz P."/>
            <person name="Klenk H.P."/>
            <person name="Kyrpides N.C."/>
        </authorList>
    </citation>
    <scope>NUCLEOTIDE SEQUENCE [LARGE SCALE GENOMIC DNA]</scope>
    <source>
        <strain evidence="5">DSM 16823 / RW262 / RW262</strain>
    </source>
</reference>
<evidence type="ECO:0000256" key="1">
    <source>
        <dbReference type="SAM" id="MobiDB-lite"/>
    </source>
</evidence>
<protein>
    <recommendedName>
        <fullName evidence="3">Gliding motility protein SprA N-terminal domain-containing protein</fullName>
    </recommendedName>
</protein>
<evidence type="ECO:0000313" key="5">
    <source>
        <dbReference type="Proteomes" id="UP000007463"/>
    </source>
</evidence>
<dbReference type="Pfam" id="PF14349">
    <property type="entry name" value="SprA_N"/>
    <property type="match status" value="2"/>
</dbReference>
<dbReference type="EMBL" id="CP002542">
    <property type="protein sequence ID" value="AEA43823.1"/>
    <property type="molecule type" value="Genomic_DNA"/>
</dbReference>
<feature type="region of interest" description="Disordered" evidence="1">
    <location>
        <begin position="1895"/>
        <end position="1970"/>
    </location>
</feature>
<dbReference type="NCBIfam" id="TIGR04189">
    <property type="entry name" value="surface_SprA"/>
    <property type="match status" value="1"/>
</dbReference>
<evidence type="ECO:0000313" key="4">
    <source>
        <dbReference type="EMBL" id="AEA43823.1"/>
    </source>
</evidence>
<feature type="domain" description="Gliding motility protein SprA N-terminal" evidence="3">
    <location>
        <begin position="54"/>
        <end position="338"/>
    </location>
</feature>
<accession>F2IIB4</accession>
<dbReference type="STRING" id="755732.Fluta_1836"/>
<dbReference type="HOGENOM" id="CLU_228605_0_0_10"/>
<dbReference type="Proteomes" id="UP000007463">
    <property type="component" value="Chromosome"/>
</dbReference>
<organism evidence="4 5">
    <name type="scientific">Fluviicola taffensis (strain DSM 16823 / NCIMB 13979 / RW262)</name>
    <dbReference type="NCBI Taxonomy" id="755732"/>
    <lineage>
        <taxon>Bacteria</taxon>
        <taxon>Pseudomonadati</taxon>
        <taxon>Bacteroidota</taxon>
        <taxon>Flavobacteriia</taxon>
        <taxon>Flavobacteriales</taxon>
        <taxon>Crocinitomicaceae</taxon>
        <taxon>Fluviicola</taxon>
    </lineage>
</organism>
<dbReference type="eggNOG" id="COG1747">
    <property type="taxonomic scope" value="Bacteria"/>
</dbReference>
<evidence type="ECO:0000256" key="2">
    <source>
        <dbReference type="SAM" id="SignalP"/>
    </source>
</evidence>
<name>F2IIB4_FLUTR</name>
<sequence length="2444" mass="276249" precursor="true">MNQLFLTVVFCFVSQVFWAQPADTTVKLPFPINNPLDPTQNNTQTFDLGDPTGVKKNIVFDPITGKYIFSETIGNTNLNYRNPSMMTLEEYLEYERQKSLKENWKDKIDQQTEEDRALEFPIKIPSKVFTNFFGSDEITIRPQGSIELAFGVNSSRYDNPILPVKQRKITRFDFQQQIQMNIVGQIGTKLKLSASYNTQAAFDFDNVTKLGYSGDEDQIIQRIELGNVSFPSFGALIPGSQTLFGAYAKLRFGDLTVDAIGASSKGKRTEINITGKAQIQPFEVSADNYEANRHYFLNLFFHDQYNASMAQMPNVASETYVTRMEVWVTNRINNTENSRNIIAFSDLGESKPANLVGAPGSLQNSPFPNNNSNGLYNYASNNPSIRGFNGAVSELSSQTATPGPFQQAIHYEKVENARKLAESEYTYNALLGFISLSQPLNNDEVLAVSYEYTYRGQTFQVGEFSTDGVAGQNTLLMKLLKPTITNPTLKTWDLMMKNIYSIGAYQVDQTGFKLNIFYNNPETSVLAPILPYDNLNTEQIITLVDMDRMNVNNQQFSDGLFDFVPIVYNGQKAETGGTINTRNGRVMFSTTEPFGGVLKSKLMTVGGLPESQADRIAFTELYDSTKTAAQQIPAKNRFVFKGEYQSSVTSDISLNALNVPEGAVKVTAGGIPMVEGVDYTVDYNLGRVKILNTGVLESNTPIKISIESNSVFGFQSKSMIGTHLNYRFNKDFNIGATWLRMMERPVTQKVDIGSEPYKNNVIGFDINYRTELPFLTKFIDLLPVISTKEKSYLTFKGEFAHLIPGTPKAISKAGISYVDDFEGSQSTIDLRTQSAWRLASTPQGQNDLFPEGNLKTLANGYKRSLIAWYLIDNLFYARNNLTPQHIKDNADQLSDSRIRQVSQIDVFPNQQLTYGAIPTIQILELGYYPKDRGMYNYDTTATVNADGTFTNPVDRWGGIMRSLTTNDFEQANVEFIQFWILDPFNTDAMVATPNLSGGDLYFNLGNISEDVLSDSRKSFENGIPPYAGANYPVVTTPWAKVSTQQVVVNAFDNDPNSRVNQDVGIDGYKSSEEQTSYSSYVSWVQSNSTLSPEAKAKMIADPSNDDYNFYRDDQYDEQELNILQRYKRYNGMEGNSATTEMSDTMNPNGGGYPTQARNTPDLEDINQDNNLSESESYYQYKVSLRPSDMVVGKNFITSVVTYNPVGSNKSEKWYQFKVPIREPEKAINGIRDFRTIRFFRMFLKGFDEEVILRFAKLELVRGEWRKYLLDLATPGEIIPGDPNLTTFDIGALNFEENNEKQPIGYQIPPGIQREVDPSQPVQRQMNEQSLTLDVCNLLDGDARAAYKNVQFDVRTYKKLKMFVHAEEVVKNTLKDKDVTLFVRLGTDFVDNYYEYELPLSLTTWGTNNADYVWPEANNMEIVFQDLLDLKKRRNNLLGSGSSGVASNIEYVIIDPQNPDRRIKVKGSPNLQGIKTIMIGVRNPGINDPKPWADDGLTKCVQVWINELRLSDFVDDGGSAAIAQMQVQAADFGSFSLSGNYSGVNWGAVDSRVQERQRNQKIGMDFQTNMQLGQFLGNRIKLSIPFFYGYSLGIINPEYDPFNPDIKLREYEAGQRKSIAKIAQDYTQRKSYNFQGVRKERAAGKKAHFYDVSNWTLGYGYSENFHRDFNTNYDRTKQWKGSLAYAYTFDNKPFEPFKKTKFMQKSKWWGLIRETSIGYLPKTIAFTNDLQRNYNERQIRNTIDTSANAFQYRPVYVKNFQWNRGYRLGWDLTKNLKLSFNANNRSIFVEGDGQVDRRDNPESYRNFRSTVWNQMGTFGTTMDYTHDYNFSYNVPFNVIPALDWLNGNAKYTGTYNWQRSPLGQEEYGHIVQNSRTINGQLQANLTNLYNKIPFFKKVNNGGNSANKPVARQRAGMDPVDSKPEEAKKPEASLELKPPKPLEEMTKKERRQWERKKRKHERKQKKKKENKVNPIVGFGARLLMSVRNVSATYNQTDGTLLPGYNQVARHLGFNPSYGSAMTGFIFGQQSYTVTGRETGYNFAQTAADNNWMVRNPALNRQHTLTHSKTFNARATLEPIKDLTVDLSLNRTFTENTNDFFRFDSAANVFQSQSRFQTSTLSYSTISIGSAFEKLSAGYESGNFKQMRETTQTVSDLLGSQNGNSSGSSGGYRDGYGISQQEVVIGAFLSSYTNGKLNQRSVNPFKAMPLPNWTVNYNGLAKFAIMKKLVKNFVVRHAYSSTVTLGQVQSNLNAAFDQNGAAMNRDLNQNFISEMNIQTVTISERFSPLIGFDATWNIGNKKTGQSQGLITKFEIKKDRSATLSLNNNQVTEVLGNEIIVGAGYKFPKVRLPFKIGKIRPDNPLNIRFDFTFRDNLTVIRKIVESTEQATAGQKVISIKSSIDYNIGANLVVQFYYDQVITNPKIATSYPTGNMSTGIRFRFNLGGL</sequence>
<gene>
    <name evidence="4" type="ordered locus">Fluta_1836</name>
</gene>
<reference evidence="5" key="2">
    <citation type="submission" date="2011-02" db="EMBL/GenBank/DDBJ databases">
        <title>The complete genome of Fluviicola taffensis DSM 16823.</title>
        <authorList>
            <consortium name="US DOE Joint Genome Institute (JGI-PGF)"/>
            <person name="Lucas S."/>
            <person name="Copeland A."/>
            <person name="Lapidus A."/>
            <person name="Bruce D."/>
            <person name="Goodwin L."/>
            <person name="Pitluck S."/>
            <person name="Kyrpides N."/>
            <person name="Mavromatis K."/>
            <person name="Ivanova N."/>
            <person name="Mikhailova N."/>
            <person name="Pagani I."/>
            <person name="Chertkov O."/>
            <person name="Detter J.C."/>
            <person name="Han C."/>
            <person name="Tapia R."/>
            <person name="Land M."/>
            <person name="Hauser L."/>
            <person name="Markowitz V."/>
            <person name="Cheng J.-F."/>
            <person name="Hugenholtz P."/>
            <person name="Woyke T."/>
            <person name="Wu D."/>
            <person name="Tindall B."/>
            <person name="Pomrenke H.G."/>
            <person name="Brambilla E."/>
            <person name="Klenk H.-P."/>
            <person name="Eisen J.A."/>
        </authorList>
    </citation>
    <scope>NUCLEOTIDE SEQUENCE [LARGE SCALE GENOMIC DNA]</scope>
    <source>
        <strain evidence="5">DSM 16823 / RW262 / RW262</strain>
    </source>
</reference>
<feature type="domain" description="Gliding motility protein SprA N-terminal" evidence="3">
    <location>
        <begin position="1080"/>
        <end position="1609"/>
    </location>
</feature>
<dbReference type="RefSeq" id="WP_013686593.1">
    <property type="nucleotide sequence ID" value="NC_015321.1"/>
</dbReference>
<keyword evidence="2" id="KW-0732">Signal</keyword>
<feature type="chain" id="PRO_5003283737" description="Gliding motility protein SprA N-terminal domain-containing protein" evidence="2">
    <location>
        <begin position="20"/>
        <end position="2444"/>
    </location>
</feature>
<evidence type="ECO:0000259" key="3">
    <source>
        <dbReference type="Pfam" id="PF14349"/>
    </source>
</evidence>
<feature type="signal peptide" evidence="2">
    <location>
        <begin position="1"/>
        <end position="19"/>
    </location>
</feature>
<keyword evidence="5" id="KW-1185">Reference proteome</keyword>
<proteinExistence type="predicted"/>